<keyword evidence="2" id="KW-1185">Reference proteome</keyword>
<dbReference type="Gene3D" id="3.40.190.10">
    <property type="entry name" value="Periplasmic binding protein-like II"/>
    <property type="match status" value="2"/>
</dbReference>
<dbReference type="InterPro" id="IPR050682">
    <property type="entry name" value="ModA/WtpA"/>
</dbReference>
<evidence type="ECO:0000313" key="1">
    <source>
        <dbReference type="EMBL" id="MBC4016747.1"/>
    </source>
</evidence>
<dbReference type="RefSeq" id="WP_186771514.1">
    <property type="nucleotide sequence ID" value="NZ_JACOMF010000018.1"/>
</dbReference>
<dbReference type="EMBL" id="JACOMF010000018">
    <property type="protein sequence ID" value="MBC4016747.1"/>
    <property type="molecule type" value="Genomic_DNA"/>
</dbReference>
<dbReference type="PANTHER" id="PTHR30632">
    <property type="entry name" value="MOLYBDATE-BINDING PERIPLASMIC PROTEIN"/>
    <property type="match status" value="1"/>
</dbReference>
<comment type="caution">
    <text evidence="1">The sequence shown here is derived from an EMBL/GenBank/DDBJ whole genome shotgun (WGS) entry which is preliminary data.</text>
</comment>
<proteinExistence type="predicted"/>
<dbReference type="GO" id="GO:0030973">
    <property type="term" value="F:molybdate ion binding"/>
    <property type="evidence" value="ECO:0007669"/>
    <property type="project" value="TreeGrafter"/>
</dbReference>
<evidence type="ECO:0000313" key="2">
    <source>
        <dbReference type="Proteomes" id="UP000600101"/>
    </source>
</evidence>
<reference evidence="1" key="1">
    <citation type="submission" date="2020-08" db="EMBL/GenBank/DDBJ databases">
        <authorList>
            <person name="Hu Y."/>
            <person name="Nguyen S.V."/>
            <person name="Li F."/>
            <person name="Fanning S."/>
        </authorList>
    </citation>
    <scope>NUCLEOTIDE SEQUENCE</scope>
    <source>
        <strain evidence="1">SYSU D8009</strain>
    </source>
</reference>
<dbReference type="SUPFAM" id="SSF53850">
    <property type="entry name" value="Periplasmic binding protein-like II"/>
    <property type="match status" value="1"/>
</dbReference>
<dbReference type="GO" id="GO:0015689">
    <property type="term" value="P:molybdate ion transport"/>
    <property type="evidence" value="ECO:0007669"/>
    <property type="project" value="TreeGrafter"/>
</dbReference>
<name>A0A9X0R0W0_9PROT</name>
<organism evidence="1 2">
    <name type="scientific">Siccirubricoccus deserti</name>
    <dbReference type="NCBI Taxonomy" id="2013562"/>
    <lineage>
        <taxon>Bacteria</taxon>
        <taxon>Pseudomonadati</taxon>
        <taxon>Pseudomonadota</taxon>
        <taxon>Alphaproteobacteria</taxon>
        <taxon>Acetobacterales</taxon>
        <taxon>Roseomonadaceae</taxon>
        <taxon>Siccirubricoccus</taxon>
    </lineage>
</organism>
<dbReference type="PANTHER" id="PTHR30632:SF11">
    <property type="entry name" value="BLR4797 PROTEIN"/>
    <property type="match status" value="1"/>
</dbReference>
<dbReference type="AlphaFoldDB" id="A0A9X0R0W0"/>
<gene>
    <name evidence="1" type="ORF">H7965_15605</name>
</gene>
<sequence>MSELALLSTLGLTGVLREVLPRYPGKVAASYGPTAAILERIAGGESGDAAILTAEGIEALTAKGVLAAGTRVDLAASGVGIAVKAGAPKPDIATPEAFMRLLETVPSIAYSRAGASGIYFAGLLKRLGLAETVNAKAIVIPQGFTAERVVRGEAVVAVQQISELMAVEGVDIVGPLPEGLQTTVVFSGAVFAGSARPVEAAALLRFLVGTATPAMLRSKGLQPV</sequence>
<dbReference type="Pfam" id="PF13531">
    <property type="entry name" value="SBP_bac_11"/>
    <property type="match status" value="1"/>
</dbReference>
<dbReference type="Proteomes" id="UP000600101">
    <property type="component" value="Unassembled WGS sequence"/>
</dbReference>
<protein>
    <submittedName>
        <fullName evidence="1">Substrate-binding domain-containing protein</fullName>
    </submittedName>
</protein>
<accession>A0A9X0R0W0</accession>